<feature type="transmembrane region" description="Helical" evidence="7">
    <location>
        <begin position="152"/>
        <end position="169"/>
    </location>
</feature>
<evidence type="ECO:0000313" key="8">
    <source>
        <dbReference type="EMBL" id="GED98561.1"/>
    </source>
</evidence>
<dbReference type="OrthoDB" id="2472181at2"/>
<evidence type="ECO:0000256" key="3">
    <source>
        <dbReference type="ARBA" id="ARBA00022692"/>
    </source>
</evidence>
<feature type="transmembrane region" description="Helical" evidence="7">
    <location>
        <begin position="384"/>
        <end position="407"/>
    </location>
</feature>
<dbReference type="AlphaFoldDB" id="A0A7I9V0A8"/>
<evidence type="ECO:0000256" key="7">
    <source>
        <dbReference type="SAM" id="Phobius"/>
    </source>
</evidence>
<feature type="transmembrane region" description="Helical" evidence="7">
    <location>
        <begin position="175"/>
        <end position="196"/>
    </location>
</feature>
<accession>A0A7I9V0A8</accession>
<evidence type="ECO:0000256" key="6">
    <source>
        <dbReference type="SAM" id="MobiDB-lite"/>
    </source>
</evidence>
<feature type="transmembrane region" description="Helical" evidence="7">
    <location>
        <begin position="119"/>
        <end position="140"/>
    </location>
</feature>
<dbReference type="PANTHER" id="PTHR30250">
    <property type="entry name" value="PST FAMILY PREDICTED COLANIC ACID TRANSPORTER"/>
    <property type="match status" value="1"/>
</dbReference>
<reference evidence="9" key="1">
    <citation type="submission" date="2019-06" db="EMBL/GenBank/DDBJ databases">
        <title>Gordonia isolated from sludge of a wastewater treatment plant.</title>
        <authorList>
            <person name="Tamura T."/>
            <person name="Aoyama K."/>
            <person name="Kang Y."/>
            <person name="Saito S."/>
            <person name="Akiyama N."/>
            <person name="Yazawa K."/>
            <person name="Gonoi T."/>
            <person name="Mikami Y."/>
        </authorList>
    </citation>
    <scope>NUCLEOTIDE SEQUENCE [LARGE SCALE GENOMIC DNA]</scope>
    <source>
        <strain evidence="9">NBRC 107697</strain>
    </source>
</reference>
<dbReference type="GO" id="GO:0005886">
    <property type="term" value="C:plasma membrane"/>
    <property type="evidence" value="ECO:0007669"/>
    <property type="project" value="UniProtKB-SubCell"/>
</dbReference>
<feature type="transmembrane region" description="Helical" evidence="7">
    <location>
        <begin position="255"/>
        <end position="281"/>
    </location>
</feature>
<evidence type="ECO:0000313" key="9">
    <source>
        <dbReference type="Proteomes" id="UP000444980"/>
    </source>
</evidence>
<evidence type="ECO:0008006" key="10">
    <source>
        <dbReference type="Google" id="ProtNLM"/>
    </source>
</evidence>
<feature type="transmembrane region" description="Helical" evidence="7">
    <location>
        <begin position="328"/>
        <end position="350"/>
    </location>
</feature>
<proteinExistence type="predicted"/>
<feature type="transmembrane region" description="Helical" evidence="7">
    <location>
        <begin position="90"/>
        <end position="107"/>
    </location>
</feature>
<keyword evidence="5 7" id="KW-0472">Membrane</keyword>
<evidence type="ECO:0000256" key="4">
    <source>
        <dbReference type="ARBA" id="ARBA00022989"/>
    </source>
</evidence>
<comment type="caution">
    <text evidence="8">The sequence shown here is derived from an EMBL/GenBank/DDBJ whole genome shotgun (WGS) entry which is preliminary data.</text>
</comment>
<evidence type="ECO:0000256" key="5">
    <source>
        <dbReference type="ARBA" id="ARBA00023136"/>
    </source>
</evidence>
<protein>
    <recommendedName>
        <fullName evidence="10">Polysaccharide biosynthesis protein</fullName>
    </recommendedName>
</protein>
<feature type="transmembrane region" description="Helical" evidence="7">
    <location>
        <begin position="357"/>
        <end position="378"/>
    </location>
</feature>
<dbReference type="PANTHER" id="PTHR30250:SF11">
    <property type="entry name" value="O-ANTIGEN TRANSPORTER-RELATED"/>
    <property type="match status" value="1"/>
</dbReference>
<sequence length="441" mass="45132">MPPGRGDGGGLLADSSALVLAAAVNGAVGVVFWVVAAQLLNVADIGRATTVLIAATTLGTLSNLSLGLLFERHLATAGRWGRAAILRGQAIAATLAVLLAGAYTFIAPDLLLPTPATGLGFLVVTAILGAFALQDSVLIGLLRARWTALKNIIHAVAKLVLLVVLAPLIDGATVVVVAWVAPAAVAVAAILVAVAVRHRTLVPLTAVHGNSVRPQRLVSESISLLGIVAASAVLPLAIPLVVLQRQGLVSAGHFGVAWTLVTAAVLVVTMVGAPFVARVAANPELLPGLWRRQLMIVTGVSVIVATVVGIGAPVILSGLGGEYSRSTRLMLILVAVSLLAAVPERIFVAIARVRRRLGYAVAVQVGISTGVIVISWLGLPHYGLPAVGFGLLICESLAACIVAVPLWRQVRAAESASKDPGTTRRRVATTAATPPQLGVAE</sequence>
<keyword evidence="9" id="KW-1185">Reference proteome</keyword>
<dbReference type="EMBL" id="BJOU01000002">
    <property type="protein sequence ID" value="GED98561.1"/>
    <property type="molecule type" value="Genomic_DNA"/>
</dbReference>
<evidence type="ECO:0000256" key="2">
    <source>
        <dbReference type="ARBA" id="ARBA00022475"/>
    </source>
</evidence>
<keyword evidence="2" id="KW-1003">Cell membrane</keyword>
<feature type="transmembrane region" description="Helical" evidence="7">
    <location>
        <begin position="217"/>
        <end position="243"/>
    </location>
</feature>
<comment type="subcellular location">
    <subcellularLocation>
        <location evidence="1">Cell membrane</location>
        <topology evidence="1">Multi-pass membrane protein</topology>
    </subcellularLocation>
</comment>
<gene>
    <name evidence="8" type="ORF">nbrc107697_26000</name>
</gene>
<keyword evidence="4 7" id="KW-1133">Transmembrane helix</keyword>
<organism evidence="8 9">
    <name type="scientific">Gordonia crocea</name>
    <dbReference type="NCBI Taxonomy" id="589162"/>
    <lineage>
        <taxon>Bacteria</taxon>
        <taxon>Bacillati</taxon>
        <taxon>Actinomycetota</taxon>
        <taxon>Actinomycetes</taxon>
        <taxon>Mycobacteriales</taxon>
        <taxon>Gordoniaceae</taxon>
        <taxon>Gordonia</taxon>
    </lineage>
</organism>
<name>A0A7I9V0A8_9ACTN</name>
<evidence type="ECO:0000256" key="1">
    <source>
        <dbReference type="ARBA" id="ARBA00004651"/>
    </source>
</evidence>
<keyword evidence="3 7" id="KW-0812">Transmembrane</keyword>
<dbReference type="Proteomes" id="UP000444980">
    <property type="component" value="Unassembled WGS sequence"/>
</dbReference>
<feature type="transmembrane region" description="Helical" evidence="7">
    <location>
        <begin position="293"/>
        <end position="316"/>
    </location>
</feature>
<feature type="transmembrane region" description="Helical" evidence="7">
    <location>
        <begin position="12"/>
        <end position="36"/>
    </location>
</feature>
<feature type="region of interest" description="Disordered" evidence="6">
    <location>
        <begin position="417"/>
        <end position="441"/>
    </location>
</feature>
<dbReference type="InterPro" id="IPR050833">
    <property type="entry name" value="Poly_Biosynth_Transport"/>
</dbReference>
<dbReference type="RefSeq" id="WP_161927963.1">
    <property type="nucleotide sequence ID" value="NZ_BJOU01000002.1"/>
</dbReference>